<evidence type="ECO:0000256" key="1">
    <source>
        <dbReference type="SAM" id="MobiDB-lite"/>
    </source>
</evidence>
<dbReference type="Pfam" id="PF01636">
    <property type="entry name" value="APH"/>
    <property type="match status" value="1"/>
</dbReference>
<dbReference type="HOGENOM" id="CLU_023286_0_0_11"/>
<evidence type="ECO:0000313" key="3">
    <source>
        <dbReference type="EMBL" id="ACL29127.1"/>
    </source>
</evidence>
<dbReference type="EMBL" id="CP001213">
    <property type="protein sequence ID" value="ACL29127.1"/>
    <property type="molecule type" value="Genomic_DNA"/>
</dbReference>
<feature type="compositionally biased region" description="Polar residues" evidence="1">
    <location>
        <begin position="364"/>
        <end position="375"/>
    </location>
</feature>
<dbReference type="InterPro" id="IPR011009">
    <property type="entry name" value="Kinase-like_dom_sf"/>
</dbReference>
<dbReference type="Gene3D" id="3.90.1200.10">
    <property type="match status" value="1"/>
</dbReference>
<reference evidence="3 4" key="1">
    <citation type="journal article" date="2009" name="J. Bacteriol.">
        <title>Genome sequence of the probiotic bacterium Bifidobacterium animalis subsp. lactis AD011.</title>
        <authorList>
            <person name="Kim J.F."/>
            <person name="Jeong H."/>
            <person name="Yu D.S."/>
            <person name="Choi S.-H."/>
            <person name="Hur C.-G."/>
            <person name="Park M.-S."/>
            <person name="Yoon S.H."/>
            <person name="Kim D.-W."/>
            <person name="Ji G.E."/>
            <person name="Park H.-S."/>
            <person name="Oh T.K."/>
        </authorList>
    </citation>
    <scope>NUCLEOTIDE SEQUENCE [LARGE SCALE GENOMIC DNA]</scope>
    <source>
        <strain evidence="3 4">AD011</strain>
    </source>
</reference>
<proteinExistence type="predicted"/>
<dbReference type="AlphaFoldDB" id="B8DSZ8"/>
<sequence length="501" mass="53911">MSERSNLKLAALASATMPNVSVAGVRDSEQDNDTDRAVGIEQAVVQDMRGRLFNVYAAYDPRGKKRLHARGRAAAVVDRSREFAGLGFGTEHVLAFHAGKEGPEDASVLITTHPDGVARSLELLTIDDCSSFGTALGAIHRLRQNFITDAHYPVFTTGQIHAQLTAWIKRLRQAGHVPQEITSRWGGIMETEGLWSFSTRPVHGGFSDGDLIYSGSSITAITNWQDMQINDPARDLAWVFAKLDETHRNAVITAYGRVLGNRLDDLIMLRANLWVQMEQVGDFIKALNAGDNDRIMEFKAQVDRLAHKLGVSARAAHTARPASDAAATSGNAPSTVTVNTLLREDSRTAAPASSAGFPDDSTNETDVTGSRSYSQVMDDRTNSHPVAAVDDSTNDSPVLSSETVIIGINDSSSRGTQIVREEDFHYADDDTIGDRTDSTASAVAASRSDAETTVIPLLEREERAMRDARAGLEGTQGPDSGAGTQAVSTDGSSDDLDRTNG</sequence>
<keyword evidence="4" id="KW-1185">Reference proteome</keyword>
<dbReference type="STRING" id="442563.BLA_0835"/>
<accession>B8DSZ8</accession>
<feature type="region of interest" description="Disordered" evidence="1">
    <location>
        <begin position="347"/>
        <end position="397"/>
    </location>
</feature>
<gene>
    <name evidence="3" type="ordered locus">BLA_0835</name>
</gene>
<evidence type="ECO:0000259" key="2">
    <source>
        <dbReference type="Pfam" id="PF01636"/>
    </source>
</evidence>
<evidence type="ECO:0000313" key="4">
    <source>
        <dbReference type="Proteomes" id="UP000002456"/>
    </source>
</evidence>
<feature type="region of interest" description="Disordered" evidence="1">
    <location>
        <begin position="429"/>
        <end position="501"/>
    </location>
</feature>
<feature type="compositionally biased region" description="Basic and acidic residues" evidence="1">
    <location>
        <begin position="458"/>
        <end position="470"/>
    </location>
</feature>
<protein>
    <submittedName>
        <fullName evidence="3">Aminoglycoside phosphotransferase</fullName>
    </submittedName>
</protein>
<dbReference type="InterPro" id="IPR002575">
    <property type="entry name" value="Aminoglycoside_PTrfase"/>
</dbReference>
<dbReference type="KEGG" id="bla:BLA_0835"/>
<feature type="domain" description="Aminoglycoside phosphotransferase" evidence="2">
    <location>
        <begin position="127"/>
        <end position="260"/>
    </location>
</feature>
<name>B8DSZ8_BIFA0</name>
<organism evidence="3 4">
    <name type="scientific">Bifidobacterium animalis subsp. lactis (strain AD011)</name>
    <dbReference type="NCBI Taxonomy" id="442563"/>
    <lineage>
        <taxon>Bacteria</taxon>
        <taxon>Bacillati</taxon>
        <taxon>Actinomycetota</taxon>
        <taxon>Actinomycetes</taxon>
        <taxon>Bifidobacteriales</taxon>
        <taxon>Bifidobacteriaceae</taxon>
        <taxon>Bifidobacterium</taxon>
    </lineage>
</organism>
<dbReference type="Proteomes" id="UP000002456">
    <property type="component" value="Chromosome"/>
</dbReference>
<keyword evidence="3" id="KW-0808">Transferase</keyword>
<dbReference type="GO" id="GO:0016740">
    <property type="term" value="F:transferase activity"/>
    <property type="evidence" value="ECO:0007669"/>
    <property type="project" value="UniProtKB-KW"/>
</dbReference>
<feature type="compositionally biased region" description="Polar residues" evidence="1">
    <location>
        <begin position="482"/>
        <end position="491"/>
    </location>
</feature>
<dbReference type="SUPFAM" id="SSF56112">
    <property type="entry name" value="Protein kinase-like (PK-like)"/>
    <property type="match status" value="1"/>
</dbReference>